<sequence length="220" mass="24520">MFLTKLVINPLSPQFRTDARDVQNMHRTVMSGFPEEQPSDAYRQTHGVLWRLDQTDHIVHYVQSATEPDWSRLPESHLIGSAQVRSLQPVLDAIAPGRKFAFRLQANATRCVRTDDKPHVPTRVPLKDPDEQLGWLARKGDQHGFVIPAGHHGRPDVAASPVSRLTGNRKNHRLTITPVRFDGHLVVTDAEVFRQAVIGGIGRAKAYGCGLLSLTRPLSP</sequence>
<keyword evidence="2" id="KW-1185">Reference proteome</keyword>
<dbReference type="CDD" id="cd09727">
    <property type="entry name" value="Cas6_I-E"/>
    <property type="match status" value="1"/>
</dbReference>
<dbReference type="InterPro" id="IPR010179">
    <property type="entry name" value="CRISPR-assoc_prot_Cse3"/>
</dbReference>
<dbReference type="Pfam" id="PF08798">
    <property type="entry name" value="CRISPR_assoc"/>
    <property type="match status" value="1"/>
</dbReference>
<dbReference type="Gene3D" id="3.30.70.1200">
    <property type="entry name" value="Crispr-associated protein, domain 1"/>
    <property type="match status" value="1"/>
</dbReference>
<reference evidence="1 2" key="1">
    <citation type="submission" date="2021-03" db="EMBL/GenBank/DDBJ databases">
        <title>Sequencing the genomes of 1000 actinobacteria strains.</title>
        <authorList>
            <person name="Klenk H.-P."/>
        </authorList>
    </citation>
    <scope>NUCLEOTIDE SEQUENCE [LARGE SCALE GENOMIC DNA]</scope>
    <source>
        <strain evidence="1 2">DSM 44580</strain>
    </source>
</reference>
<evidence type="ECO:0000313" key="2">
    <source>
        <dbReference type="Proteomes" id="UP001519363"/>
    </source>
</evidence>
<protein>
    <submittedName>
        <fullName evidence="1">CRISPR system Cascade subunit CasE</fullName>
    </submittedName>
</protein>
<dbReference type="Proteomes" id="UP001519363">
    <property type="component" value="Unassembled WGS sequence"/>
</dbReference>
<evidence type="ECO:0000313" key="1">
    <source>
        <dbReference type="EMBL" id="MBP2479698.1"/>
    </source>
</evidence>
<proteinExistence type="predicted"/>
<comment type="caution">
    <text evidence="1">The sequence shown here is derived from an EMBL/GenBank/DDBJ whole genome shotgun (WGS) entry which is preliminary data.</text>
</comment>
<dbReference type="Gene3D" id="3.30.70.1210">
    <property type="entry name" value="Crispr-associated protein, domain 2"/>
    <property type="match status" value="1"/>
</dbReference>
<dbReference type="SMART" id="SM01101">
    <property type="entry name" value="CRISPR_assoc"/>
    <property type="match status" value="1"/>
</dbReference>
<dbReference type="SUPFAM" id="SSF117987">
    <property type="entry name" value="CRISPR-associated protein"/>
    <property type="match status" value="2"/>
</dbReference>
<organism evidence="1 2">
    <name type="scientific">Crossiella equi</name>
    <dbReference type="NCBI Taxonomy" id="130796"/>
    <lineage>
        <taxon>Bacteria</taxon>
        <taxon>Bacillati</taxon>
        <taxon>Actinomycetota</taxon>
        <taxon>Actinomycetes</taxon>
        <taxon>Pseudonocardiales</taxon>
        <taxon>Pseudonocardiaceae</taxon>
        <taxon>Crossiella</taxon>
    </lineage>
</organism>
<accession>A0ABS5AT14</accession>
<gene>
    <name evidence="1" type="ORF">JOF53_008570</name>
</gene>
<dbReference type="NCBIfam" id="TIGR01907">
    <property type="entry name" value="casE_Cse3"/>
    <property type="match status" value="1"/>
</dbReference>
<name>A0ABS5AT14_9PSEU</name>
<dbReference type="EMBL" id="JAGIOO010000001">
    <property type="protein sequence ID" value="MBP2479698.1"/>
    <property type="molecule type" value="Genomic_DNA"/>
</dbReference>
<dbReference type="RefSeq" id="WP_086786201.1">
    <property type="nucleotide sequence ID" value="NZ_JAGIOO010000001.1"/>
</dbReference>